<dbReference type="PROSITE" id="PS50297">
    <property type="entry name" value="ANK_REP_REGION"/>
    <property type="match status" value="5"/>
</dbReference>
<dbReference type="Gene3D" id="1.25.40.20">
    <property type="entry name" value="Ankyrin repeat-containing domain"/>
    <property type="match status" value="3"/>
</dbReference>
<evidence type="ECO:0000256" key="5">
    <source>
        <dbReference type="ARBA" id="ARBA00023043"/>
    </source>
</evidence>
<reference evidence="11" key="2">
    <citation type="submission" date="2024-04" db="EMBL/GenBank/DDBJ databases">
        <authorList>
            <person name="Chen Y."/>
            <person name="Shah S."/>
            <person name="Dougan E. K."/>
            <person name="Thang M."/>
            <person name="Chan C."/>
        </authorList>
    </citation>
    <scope>NUCLEOTIDE SEQUENCE [LARGE SCALE GENOMIC DNA]</scope>
</reference>
<name>A0A9P1C7C7_9DINO</name>
<evidence type="ECO:0000313" key="11">
    <source>
        <dbReference type="EMBL" id="CAL1139701.1"/>
    </source>
</evidence>
<dbReference type="InterPro" id="IPR050889">
    <property type="entry name" value="Dendritic_Spine_Reg/Scaffold"/>
</dbReference>
<gene>
    <name evidence="10" type="ORF">C1SCF055_LOCUS13691</name>
</gene>
<feature type="region of interest" description="Disordered" evidence="8">
    <location>
        <begin position="917"/>
        <end position="1027"/>
    </location>
</feature>
<feature type="compositionally biased region" description="Polar residues" evidence="8">
    <location>
        <begin position="83"/>
        <end position="93"/>
    </location>
</feature>
<dbReference type="EMBL" id="CAMXCT020001071">
    <property type="protein sequence ID" value="CAL1139701.1"/>
    <property type="molecule type" value="Genomic_DNA"/>
</dbReference>
<feature type="region of interest" description="Disordered" evidence="8">
    <location>
        <begin position="59"/>
        <end position="104"/>
    </location>
</feature>
<feature type="repeat" description="ANK" evidence="6">
    <location>
        <begin position="449"/>
        <end position="488"/>
    </location>
</feature>
<dbReference type="Pfam" id="PF13445">
    <property type="entry name" value="zf-RING_UBOX"/>
    <property type="match status" value="1"/>
</dbReference>
<keyword evidence="2" id="KW-0677">Repeat</keyword>
<keyword evidence="13" id="KW-1185">Reference proteome</keyword>
<keyword evidence="1" id="KW-0479">Metal-binding</keyword>
<evidence type="ECO:0000313" key="12">
    <source>
        <dbReference type="EMBL" id="CAL4773638.1"/>
    </source>
</evidence>
<dbReference type="SUPFAM" id="SSF57850">
    <property type="entry name" value="RING/U-box"/>
    <property type="match status" value="1"/>
</dbReference>
<feature type="compositionally biased region" description="Basic and acidic residues" evidence="8">
    <location>
        <begin position="937"/>
        <end position="957"/>
    </location>
</feature>
<feature type="repeat" description="ANK" evidence="6">
    <location>
        <begin position="382"/>
        <end position="414"/>
    </location>
</feature>
<reference evidence="10" key="1">
    <citation type="submission" date="2022-10" db="EMBL/GenBank/DDBJ databases">
        <authorList>
            <person name="Chen Y."/>
            <person name="Dougan E. K."/>
            <person name="Chan C."/>
            <person name="Rhodes N."/>
            <person name="Thang M."/>
        </authorList>
    </citation>
    <scope>NUCLEOTIDE SEQUENCE</scope>
</reference>
<feature type="compositionally biased region" description="Acidic residues" evidence="8">
    <location>
        <begin position="59"/>
        <end position="77"/>
    </location>
</feature>
<dbReference type="InterPro" id="IPR002110">
    <property type="entry name" value="Ankyrin_rpt"/>
</dbReference>
<sequence>MDVLEPLTLSILFWDVVIASWWLFARDHTQEEEIAAVLAIPGGWQLTAVVHLAWIGEEDETQDGEDGEEEDDPDAEDPEHQGHQSPDTMSVFGSSLGDPEEEAEMVEVTVEVEDDPSLESELAAEEDLYHQIQWRRLPFSSSVRPIACPAHMANMSTAFVDSFNPENGEKDGAITFDEAVVHVNGLKLNGPLTKPLKSDRTVGDVNLGDLPLRDMFDTGGKVEQFADVNLNVSLSAREEGYKFIRDFGPRSNNRNQFMELADEQVHMPGGKLEGVSSAATGDPLLTFDDDSERPQTVRAVKAQLTQRLGFNRFRLKLLCGPRELSEEELLTSPLELQLVILNLWPPEPWYDQRFLLVCQKNRLDEVEQLLHRPQDPETRDVEGKSALHFAAEEGHLQCVELLLEAGARLDLQQDLSGTAPLHLAAEQGHLAVVRRLLQRGADKDLASPHGMTPLRLAALNGHVEVVKLLLDVVRLLLRAGVDRDKTSTAGATALHLAALNGHPDVLKVLLEHGAPCDVATATGKTPLHGAALYGHGSVARMLLEFKADKESRDFAGATALQLAVKNGHREIQSILRRPANHLLANKGYTAKAPVRKYTSSWAVAKGDFVRGSCRLVLDASLARGNPAAVATLGGKDLWERVWRVDMPCETSEELPTCPICLGEPEVIRTPQCGHVICLACALRLRQQAAQTKTAAKCPVCSKGVRLEDLRPVRLEPQHLPKPEECHEGLRFTLVRRTGMHYLSLASEMLPSNYRPHLPLEGEPGALFARRIFGDVELYLSALHEDLHTLEAIAAQGSEEAALVEPALKMLRARLAEDFKGAEGLKESDDGGAEQLVFYQSSDGQLIFLEPHLMKRLLASYSTWGRLPPSVLLKPLKSMRQEALTDEMKKRHRFLLHLPSDAAGNLISFADGEVVAGDELKSGKGGRKGEKSRRSKRRDVDRDHAWQPRDRLESHESKASTSFSGAEVGTVGSSGLGGPSPFASPVLAPKSSPEGTQAPAEEVNKKEAQDAWSGDETCDQNLQGSADA</sequence>
<dbReference type="PANTHER" id="PTHR24166:SF48">
    <property type="entry name" value="PROTEIN VAPYRIN"/>
    <property type="match status" value="1"/>
</dbReference>
<evidence type="ECO:0000256" key="6">
    <source>
        <dbReference type="PROSITE-ProRule" id="PRU00023"/>
    </source>
</evidence>
<evidence type="ECO:0000256" key="7">
    <source>
        <dbReference type="PROSITE-ProRule" id="PRU00175"/>
    </source>
</evidence>
<evidence type="ECO:0000256" key="1">
    <source>
        <dbReference type="ARBA" id="ARBA00022723"/>
    </source>
</evidence>
<dbReference type="OrthoDB" id="302966at2759"/>
<organism evidence="10">
    <name type="scientific">Cladocopium goreaui</name>
    <dbReference type="NCBI Taxonomy" id="2562237"/>
    <lineage>
        <taxon>Eukaryota</taxon>
        <taxon>Sar</taxon>
        <taxon>Alveolata</taxon>
        <taxon>Dinophyceae</taxon>
        <taxon>Suessiales</taxon>
        <taxon>Symbiodiniaceae</taxon>
        <taxon>Cladocopium</taxon>
    </lineage>
</organism>
<proteinExistence type="predicted"/>
<dbReference type="AlphaFoldDB" id="A0A9P1C7C7"/>
<feature type="repeat" description="ANK" evidence="6">
    <location>
        <begin position="416"/>
        <end position="448"/>
    </location>
</feature>
<dbReference type="SMART" id="SM00184">
    <property type="entry name" value="RING"/>
    <property type="match status" value="1"/>
</dbReference>
<dbReference type="InterPro" id="IPR013083">
    <property type="entry name" value="Znf_RING/FYVE/PHD"/>
</dbReference>
<evidence type="ECO:0000313" key="10">
    <source>
        <dbReference type="EMBL" id="CAI3986326.1"/>
    </source>
</evidence>
<dbReference type="Pfam" id="PF12796">
    <property type="entry name" value="Ank_2"/>
    <property type="match status" value="2"/>
</dbReference>
<feature type="repeat" description="ANK" evidence="6">
    <location>
        <begin position="522"/>
        <end position="554"/>
    </location>
</feature>
<dbReference type="SMART" id="SM00248">
    <property type="entry name" value="ANK"/>
    <property type="match status" value="6"/>
</dbReference>
<evidence type="ECO:0000256" key="4">
    <source>
        <dbReference type="ARBA" id="ARBA00022833"/>
    </source>
</evidence>
<evidence type="ECO:0000256" key="3">
    <source>
        <dbReference type="ARBA" id="ARBA00022771"/>
    </source>
</evidence>
<feature type="compositionally biased region" description="Polar residues" evidence="8">
    <location>
        <begin position="1018"/>
        <end position="1027"/>
    </location>
</feature>
<dbReference type="PROSITE" id="PS00518">
    <property type="entry name" value="ZF_RING_1"/>
    <property type="match status" value="1"/>
</dbReference>
<evidence type="ECO:0000313" key="13">
    <source>
        <dbReference type="Proteomes" id="UP001152797"/>
    </source>
</evidence>
<keyword evidence="4" id="KW-0862">Zinc</keyword>
<dbReference type="PANTHER" id="PTHR24166">
    <property type="entry name" value="ROLLING PEBBLES, ISOFORM B"/>
    <property type="match status" value="1"/>
</dbReference>
<feature type="compositionally biased region" description="Basic residues" evidence="8">
    <location>
        <begin position="923"/>
        <end position="936"/>
    </location>
</feature>
<dbReference type="PRINTS" id="PR01415">
    <property type="entry name" value="ANKYRIN"/>
</dbReference>
<dbReference type="PROSITE" id="PS50088">
    <property type="entry name" value="ANK_REPEAT"/>
    <property type="match status" value="5"/>
</dbReference>
<dbReference type="EMBL" id="CAMXCT010001071">
    <property type="protein sequence ID" value="CAI3986326.1"/>
    <property type="molecule type" value="Genomic_DNA"/>
</dbReference>
<evidence type="ECO:0000256" key="2">
    <source>
        <dbReference type="ARBA" id="ARBA00022737"/>
    </source>
</evidence>
<dbReference type="EMBL" id="CAMXCT030001071">
    <property type="protein sequence ID" value="CAL4773638.1"/>
    <property type="molecule type" value="Genomic_DNA"/>
</dbReference>
<dbReference type="Gene3D" id="3.30.40.10">
    <property type="entry name" value="Zinc/RING finger domain, C3HC4 (zinc finger)"/>
    <property type="match status" value="1"/>
</dbReference>
<dbReference type="InterPro" id="IPR036770">
    <property type="entry name" value="Ankyrin_rpt-contain_sf"/>
</dbReference>
<dbReference type="SUPFAM" id="SSF48403">
    <property type="entry name" value="Ankyrin repeat"/>
    <property type="match status" value="1"/>
</dbReference>
<dbReference type="Pfam" id="PF00023">
    <property type="entry name" value="Ank"/>
    <property type="match status" value="1"/>
</dbReference>
<keyword evidence="3 7" id="KW-0863">Zinc-finger</keyword>
<feature type="repeat" description="ANK" evidence="6">
    <location>
        <begin position="489"/>
        <end position="521"/>
    </location>
</feature>
<dbReference type="GO" id="GO:0008270">
    <property type="term" value="F:zinc ion binding"/>
    <property type="evidence" value="ECO:0007669"/>
    <property type="project" value="UniProtKB-KW"/>
</dbReference>
<accession>A0A9P1C7C7</accession>
<protein>
    <submittedName>
        <fullName evidence="12">Ankyrin-1 (ANK-1) (Ankyrin-R) (Erythrocyte ankyrin)</fullName>
    </submittedName>
</protein>
<feature type="domain" description="RING-type" evidence="9">
    <location>
        <begin position="657"/>
        <end position="701"/>
    </location>
</feature>
<dbReference type="InterPro" id="IPR017907">
    <property type="entry name" value="Znf_RING_CS"/>
</dbReference>
<dbReference type="PROSITE" id="PS50089">
    <property type="entry name" value="ZF_RING_2"/>
    <property type="match status" value="1"/>
</dbReference>
<dbReference type="InterPro" id="IPR001841">
    <property type="entry name" value="Znf_RING"/>
</dbReference>
<evidence type="ECO:0000259" key="9">
    <source>
        <dbReference type="PROSITE" id="PS50089"/>
    </source>
</evidence>
<keyword evidence="5 6" id="KW-0040">ANK repeat</keyword>
<dbReference type="InterPro" id="IPR027370">
    <property type="entry name" value="Znf-RING_euk"/>
</dbReference>
<evidence type="ECO:0000256" key="8">
    <source>
        <dbReference type="SAM" id="MobiDB-lite"/>
    </source>
</evidence>
<comment type="caution">
    <text evidence="10">The sequence shown here is derived from an EMBL/GenBank/DDBJ whole genome shotgun (WGS) entry which is preliminary data.</text>
</comment>
<dbReference type="Proteomes" id="UP001152797">
    <property type="component" value="Unassembled WGS sequence"/>
</dbReference>